<dbReference type="RefSeq" id="WP_024501507.1">
    <property type="nucleotide sequence ID" value="NZ_CP088147.1"/>
</dbReference>
<dbReference type="GeneID" id="91564878"/>
<reference evidence="2 3" key="1">
    <citation type="journal article" date="2022" name="Microbiol. Resour. Announc.">
        <title>Complete Genome Sequence of Mesorhizobium ciceri Strain R30, a Rhizobium Used as a Commercial Inoculant for Chickpea in Argentina.</title>
        <authorList>
            <person name="Foresto E."/>
            <person name="Revale S."/>
            <person name="Primo E."/>
            <person name="Nievas F."/>
            <person name="Carezzano E."/>
            <person name="Puente M."/>
            <person name="Alzari P."/>
            <person name="Mart M."/>
            <person name="Ben-Assaya M."/>
            <person name="Mornico D."/>
            <person name="Santoro M."/>
            <person name="Mart F."/>
            <person name="Giordano W."/>
            <person name="Bogino P."/>
        </authorList>
    </citation>
    <scope>NUCLEOTIDE SEQUENCE [LARGE SCALE GENOMIC DNA]</scope>
    <source>
        <strain evidence="2 3">R30</strain>
    </source>
</reference>
<accession>A0AB38T455</accession>
<evidence type="ECO:0000313" key="2">
    <source>
        <dbReference type="EMBL" id="UTU49166.1"/>
    </source>
</evidence>
<sequence>MGRFAQLVREITPNWLHSRSSRHDIADVSPSDADFSWQEAIDNKMYGADTPDYSYVPEKTASDAVRPGGDSPGEKSVRGGPKRAN</sequence>
<dbReference type="EMBL" id="CP088147">
    <property type="protein sequence ID" value="UTU49166.1"/>
    <property type="molecule type" value="Genomic_DNA"/>
</dbReference>
<dbReference type="AlphaFoldDB" id="A0AB38T455"/>
<gene>
    <name evidence="2" type="ORF">LRP29_16770</name>
</gene>
<keyword evidence="3" id="KW-1185">Reference proteome</keyword>
<evidence type="ECO:0000313" key="3">
    <source>
        <dbReference type="Proteomes" id="UP001060070"/>
    </source>
</evidence>
<feature type="region of interest" description="Disordered" evidence="1">
    <location>
        <begin position="48"/>
        <end position="85"/>
    </location>
</feature>
<name>A0AB38T455_9HYPH</name>
<organism evidence="2 3">
    <name type="scientific">Mesorhizobium ciceri</name>
    <dbReference type="NCBI Taxonomy" id="39645"/>
    <lineage>
        <taxon>Bacteria</taxon>
        <taxon>Pseudomonadati</taxon>
        <taxon>Pseudomonadota</taxon>
        <taxon>Alphaproteobacteria</taxon>
        <taxon>Hyphomicrobiales</taxon>
        <taxon>Phyllobacteriaceae</taxon>
        <taxon>Mesorhizobium</taxon>
    </lineage>
</organism>
<evidence type="ECO:0000256" key="1">
    <source>
        <dbReference type="SAM" id="MobiDB-lite"/>
    </source>
</evidence>
<protein>
    <submittedName>
        <fullName evidence="2">Uncharacterized protein</fullName>
    </submittedName>
</protein>
<dbReference type="Proteomes" id="UP001060070">
    <property type="component" value="Chromosome"/>
</dbReference>
<proteinExistence type="predicted"/>